<name>A0A9D1TIA6_9FIRM</name>
<reference evidence="1" key="2">
    <citation type="submission" date="2021-04" db="EMBL/GenBank/DDBJ databases">
        <authorList>
            <person name="Gilroy R."/>
        </authorList>
    </citation>
    <scope>NUCLEOTIDE SEQUENCE</scope>
    <source>
        <strain evidence="1">CHK193-4272</strain>
    </source>
</reference>
<organism evidence="1 2">
    <name type="scientific">Candidatus Butyricicoccus avistercoris</name>
    <dbReference type="NCBI Taxonomy" id="2838518"/>
    <lineage>
        <taxon>Bacteria</taxon>
        <taxon>Bacillati</taxon>
        <taxon>Bacillota</taxon>
        <taxon>Clostridia</taxon>
        <taxon>Eubacteriales</taxon>
        <taxon>Butyricicoccaceae</taxon>
        <taxon>Butyricicoccus</taxon>
    </lineage>
</organism>
<sequence>MNVELINGFSVTDDITGQSYGASLKYEITGDSCGVEYLLDALKRNNVSDAINSAVSDIVRKGGFQ</sequence>
<dbReference type="AlphaFoldDB" id="A0A9D1TIA6"/>
<protein>
    <submittedName>
        <fullName evidence="1">Uncharacterized protein</fullName>
    </submittedName>
</protein>
<comment type="caution">
    <text evidence="1">The sequence shown here is derived from an EMBL/GenBank/DDBJ whole genome shotgun (WGS) entry which is preliminary data.</text>
</comment>
<evidence type="ECO:0000313" key="1">
    <source>
        <dbReference type="EMBL" id="HIV62907.1"/>
    </source>
</evidence>
<gene>
    <name evidence="1" type="ORF">H9746_08740</name>
</gene>
<dbReference type="Proteomes" id="UP000886808">
    <property type="component" value="Unassembled WGS sequence"/>
</dbReference>
<proteinExistence type="predicted"/>
<accession>A0A9D1TIA6</accession>
<evidence type="ECO:0000313" key="2">
    <source>
        <dbReference type="Proteomes" id="UP000886808"/>
    </source>
</evidence>
<reference evidence="1" key="1">
    <citation type="journal article" date="2021" name="PeerJ">
        <title>Extensive microbial diversity within the chicken gut microbiome revealed by metagenomics and culture.</title>
        <authorList>
            <person name="Gilroy R."/>
            <person name="Ravi A."/>
            <person name="Getino M."/>
            <person name="Pursley I."/>
            <person name="Horton D.L."/>
            <person name="Alikhan N.F."/>
            <person name="Baker D."/>
            <person name="Gharbi K."/>
            <person name="Hall N."/>
            <person name="Watson M."/>
            <person name="Adriaenssens E.M."/>
            <person name="Foster-Nyarko E."/>
            <person name="Jarju S."/>
            <person name="Secka A."/>
            <person name="Antonio M."/>
            <person name="Oren A."/>
            <person name="Chaudhuri R.R."/>
            <person name="La Ragione R."/>
            <person name="Hildebrand F."/>
            <person name="Pallen M.J."/>
        </authorList>
    </citation>
    <scope>NUCLEOTIDE SEQUENCE</scope>
    <source>
        <strain evidence="1">CHK193-4272</strain>
    </source>
</reference>
<dbReference type="EMBL" id="DXIE01000049">
    <property type="protein sequence ID" value="HIV62907.1"/>
    <property type="molecule type" value="Genomic_DNA"/>
</dbReference>